<evidence type="ECO:0000313" key="5">
    <source>
        <dbReference type="Proteomes" id="UP000181980"/>
    </source>
</evidence>
<keyword evidence="2 4" id="KW-0808">Transferase</keyword>
<dbReference type="InterPro" id="IPR028098">
    <property type="entry name" value="Glyco_trans_4-like_N"/>
</dbReference>
<dbReference type="RefSeq" id="WP_069110462.1">
    <property type="nucleotide sequence ID" value="NZ_FNUC01000003.1"/>
</dbReference>
<sequence length="456" mass="50233">MMTHASSGRSGAPQDRRPHLLYVAWGFPPCRGGGVYRGLATANRFARLGWRVTVLTVERDTFVRFTGTDPTLEARIDPAVEVVRVPFAWPVHEPDLRRWSRFRARFPRAWAKWRARRDTVAFPEVGYGPWRRVIEAAAERIHAADPVDLVLATANPHVAFTAAWRLHRRHGVPYVMDYRDAWLLDVFSGGRLHSPRSRAARWERRLVAGAREVWFVNDPIRDWHRRLYPAQADRMHTVANGFDAELAPAPTGERPPVGDRPVVFGYVGTVTPKVPLAEFVRGWQHGRATSPALAGAEARIHGYLGFYGQPRPDLLAVIDSASADGVSYRGPVGKADIAATYAGFDVLLLILGAGRYVTSGKVFEYLATGLPVVSVHEPGNAATDVLRGHPLWFPVADLRPETVAAALAAAAEAARSATPEQRAQARAFGAGYRRDLQLDPRIEALRGAPVAVEAAS</sequence>
<proteinExistence type="predicted"/>
<keyword evidence="1" id="KW-0328">Glycosyltransferase</keyword>
<name>A0A1H5H1T1_9ACTN</name>
<feature type="domain" description="Glycosyltransferase subfamily 4-like N-terminal" evidence="3">
    <location>
        <begin position="135"/>
        <end position="245"/>
    </location>
</feature>
<gene>
    <name evidence="4" type="ORF">SAMN04488561_0729</name>
</gene>
<dbReference type="STRING" id="561176.SAMN04488561_0729"/>
<evidence type="ECO:0000313" key="4">
    <source>
        <dbReference type="EMBL" id="SEE21936.1"/>
    </source>
</evidence>
<dbReference type="SUPFAM" id="SSF53756">
    <property type="entry name" value="UDP-Glycosyltransferase/glycogen phosphorylase"/>
    <property type="match status" value="1"/>
</dbReference>
<dbReference type="AlphaFoldDB" id="A0A1H5H1T1"/>
<dbReference type="Pfam" id="PF13439">
    <property type="entry name" value="Glyco_transf_4"/>
    <property type="match status" value="1"/>
</dbReference>
<organism evidence="4 5">
    <name type="scientific">Jiangella alba</name>
    <dbReference type="NCBI Taxonomy" id="561176"/>
    <lineage>
        <taxon>Bacteria</taxon>
        <taxon>Bacillati</taxon>
        <taxon>Actinomycetota</taxon>
        <taxon>Actinomycetes</taxon>
        <taxon>Jiangellales</taxon>
        <taxon>Jiangellaceae</taxon>
        <taxon>Jiangella</taxon>
    </lineage>
</organism>
<dbReference type="Proteomes" id="UP000181980">
    <property type="component" value="Unassembled WGS sequence"/>
</dbReference>
<evidence type="ECO:0000259" key="3">
    <source>
        <dbReference type="Pfam" id="PF13439"/>
    </source>
</evidence>
<evidence type="ECO:0000256" key="2">
    <source>
        <dbReference type="ARBA" id="ARBA00022679"/>
    </source>
</evidence>
<dbReference type="EMBL" id="FNUC01000003">
    <property type="protein sequence ID" value="SEE21936.1"/>
    <property type="molecule type" value="Genomic_DNA"/>
</dbReference>
<reference evidence="5" key="1">
    <citation type="submission" date="2016-10" db="EMBL/GenBank/DDBJ databases">
        <authorList>
            <person name="Varghese N."/>
            <person name="Submissions S."/>
        </authorList>
    </citation>
    <scope>NUCLEOTIDE SEQUENCE [LARGE SCALE GENOMIC DNA]</scope>
    <source>
        <strain evidence="5">DSM 45237</strain>
    </source>
</reference>
<dbReference type="GO" id="GO:0016757">
    <property type="term" value="F:glycosyltransferase activity"/>
    <property type="evidence" value="ECO:0007669"/>
    <property type="project" value="UniProtKB-KW"/>
</dbReference>
<accession>A0A1H5H1T1</accession>
<protein>
    <submittedName>
        <fullName evidence="4">Glycosyltransferase involved in cell wall bisynthesis</fullName>
    </submittedName>
</protein>
<keyword evidence="5" id="KW-1185">Reference proteome</keyword>
<evidence type="ECO:0000256" key="1">
    <source>
        <dbReference type="ARBA" id="ARBA00022676"/>
    </source>
</evidence>
<dbReference type="Gene3D" id="3.40.50.2000">
    <property type="entry name" value="Glycogen Phosphorylase B"/>
    <property type="match status" value="2"/>
</dbReference>